<gene>
    <name evidence="2" type="ORF">COLO4_01837</name>
</gene>
<reference evidence="3" key="1">
    <citation type="submission" date="2013-09" db="EMBL/GenBank/DDBJ databases">
        <title>Corchorus olitorius genome sequencing.</title>
        <authorList>
            <person name="Alam M."/>
            <person name="Haque M.S."/>
            <person name="Islam M.S."/>
            <person name="Emdad E.M."/>
            <person name="Islam M.M."/>
            <person name="Ahmed B."/>
            <person name="Halim A."/>
            <person name="Hossen Q.M.M."/>
            <person name="Hossain M.Z."/>
            <person name="Ahmed R."/>
            <person name="Khan M.M."/>
            <person name="Islam R."/>
            <person name="Rashid M.M."/>
            <person name="Khan S.A."/>
            <person name="Rahman M.S."/>
            <person name="Alam M."/>
            <person name="Yahiya A.S."/>
            <person name="Khan M.S."/>
            <person name="Azam M.S."/>
            <person name="Haque T."/>
            <person name="Lashkar M.Z.H."/>
            <person name="Akhand A.I."/>
            <person name="Morshed G."/>
            <person name="Roy S."/>
            <person name="Uddin K.S."/>
            <person name="Rabeya T."/>
            <person name="Hossain A.S."/>
            <person name="Chowdhury A."/>
            <person name="Snigdha A.R."/>
            <person name="Mortoza M.S."/>
            <person name="Matin S.A."/>
            <person name="Hoque S.M.E."/>
            <person name="Islam M.K."/>
            <person name="Roy D.K."/>
            <person name="Haider R."/>
            <person name="Moosa M.M."/>
            <person name="Elias S.M."/>
            <person name="Hasan A.M."/>
            <person name="Jahan S."/>
            <person name="Shafiuddin M."/>
            <person name="Mahmood N."/>
            <person name="Shommy N.S."/>
        </authorList>
    </citation>
    <scope>NUCLEOTIDE SEQUENCE [LARGE SCALE GENOMIC DNA]</scope>
    <source>
        <strain evidence="3">cv. O-4</strain>
    </source>
</reference>
<organism evidence="2 3">
    <name type="scientific">Corchorus olitorius</name>
    <dbReference type="NCBI Taxonomy" id="93759"/>
    <lineage>
        <taxon>Eukaryota</taxon>
        <taxon>Viridiplantae</taxon>
        <taxon>Streptophyta</taxon>
        <taxon>Embryophyta</taxon>
        <taxon>Tracheophyta</taxon>
        <taxon>Spermatophyta</taxon>
        <taxon>Magnoliopsida</taxon>
        <taxon>eudicotyledons</taxon>
        <taxon>Gunneridae</taxon>
        <taxon>Pentapetalae</taxon>
        <taxon>rosids</taxon>
        <taxon>malvids</taxon>
        <taxon>Malvales</taxon>
        <taxon>Malvaceae</taxon>
        <taxon>Grewioideae</taxon>
        <taxon>Apeibeae</taxon>
        <taxon>Corchorus</taxon>
    </lineage>
</organism>
<protein>
    <submittedName>
        <fullName evidence="2">Uncharacterized protein</fullName>
    </submittedName>
</protein>
<evidence type="ECO:0000313" key="3">
    <source>
        <dbReference type="Proteomes" id="UP000187203"/>
    </source>
</evidence>
<dbReference type="Proteomes" id="UP000187203">
    <property type="component" value="Unassembled WGS sequence"/>
</dbReference>
<feature type="non-terminal residue" evidence="2">
    <location>
        <position position="175"/>
    </location>
</feature>
<evidence type="ECO:0000313" key="2">
    <source>
        <dbReference type="EMBL" id="OMP13354.1"/>
    </source>
</evidence>
<proteinExistence type="predicted"/>
<feature type="region of interest" description="Disordered" evidence="1">
    <location>
        <begin position="156"/>
        <end position="175"/>
    </location>
</feature>
<feature type="compositionally biased region" description="Basic residues" evidence="1">
    <location>
        <begin position="124"/>
        <end position="133"/>
    </location>
</feature>
<sequence length="175" mass="18606">MAGVSPCPAAQGPGDRQRARLRSGLPRHAARGACGDRPAGGHQDGSAVVQGRNGRRLATDATAAARAGALYAACAGGRRARRGCQGDWRRAFWRHRPGGCAQHRQPAGAGAGPRAVAGARRCARERRHRRQRGRATAGRTLRPGLRVPRVPACRLCTGDGRLQHRGSGRQRQQPD</sequence>
<comment type="caution">
    <text evidence="2">The sequence shown here is derived from an EMBL/GenBank/DDBJ whole genome shotgun (WGS) entry which is preliminary data.</text>
</comment>
<name>A0A1R3L1W9_9ROSI</name>
<dbReference type="AlphaFoldDB" id="A0A1R3L1W9"/>
<accession>A0A1R3L1W9</accession>
<evidence type="ECO:0000256" key="1">
    <source>
        <dbReference type="SAM" id="MobiDB-lite"/>
    </source>
</evidence>
<feature type="region of interest" description="Disordered" evidence="1">
    <location>
        <begin position="1"/>
        <end position="53"/>
    </location>
</feature>
<feature type="compositionally biased region" description="Low complexity" evidence="1">
    <location>
        <begin position="134"/>
        <end position="144"/>
    </location>
</feature>
<dbReference type="EMBL" id="AWUE01004501">
    <property type="protein sequence ID" value="OMP13354.1"/>
    <property type="molecule type" value="Genomic_DNA"/>
</dbReference>
<feature type="region of interest" description="Disordered" evidence="1">
    <location>
        <begin position="124"/>
        <end position="146"/>
    </location>
</feature>
<keyword evidence="3" id="KW-1185">Reference proteome</keyword>